<protein>
    <submittedName>
        <fullName evidence="2">Uncharacterized protein</fullName>
    </submittedName>
</protein>
<dbReference type="Proteomes" id="UP000008130">
    <property type="component" value="Chromosome"/>
</dbReference>
<evidence type="ECO:0000313" key="3">
    <source>
        <dbReference type="Proteomes" id="UP000008130"/>
    </source>
</evidence>
<sequence length="111" mass="12119">MERENQLSHEGFGSVLHETHAGITVFDRKRENAGLVGRAHARPLALRHGTRHDQTFGASADAAGKRTHPAQAGCKGRQDLGNDGAAVLPDIPECGCHRFLCRLRRGVRTFL</sequence>
<evidence type="ECO:0000256" key="1">
    <source>
        <dbReference type="SAM" id="MobiDB-lite"/>
    </source>
</evidence>
<accession>F2J5H9</accession>
<dbReference type="HOGENOM" id="CLU_2156029_0_0_5"/>
<keyword evidence="3" id="KW-1185">Reference proteome</keyword>
<dbReference type="AlphaFoldDB" id="F2J5H9"/>
<reference evidence="2 3" key="1">
    <citation type="journal article" date="2011" name="J. Bacteriol.">
        <title>Complete genome sequence of Polymorphum gilvum SL003B-26A1T, a crude oil-degrading bacterium from oil-polluted saline soil.</title>
        <authorList>
            <person name="Li S.G."/>
            <person name="Tang Y.Q."/>
            <person name="Nie Y."/>
            <person name="Cai M."/>
            <person name="Wu X.L."/>
        </authorList>
    </citation>
    <scope>NUCLEOTIDE SEQUENCE [LARGE SCALE GENOMIC DNA]</scope>
    <source>
        <strain evidence="3">LMG 25793 / CGMCC 1.9160 / SL003B-26A1</strain>
    </source>
</reference>
<dbReference type="EMBL" id="CP002568">
    <property type="protein sequence ID" value="ADZ72348.1"/>
    <property type="molecule type" value="Genomic_DNA"/>
</dbReference>
<evidence type="ECO:0000313" key="2">
    <source>
        <dbReference type="EMBL" id="ADZ72348.1"/>
    </source>
</evidence>
<feature type="region of interest" description="Disordered" evidence="1">
    <location>
        <begin position="50"/>
        <end position="79"/>
    </location>
</feature>
<dbReference type="KEGG" id="pgv:SL003B_3929"/>
<dbReference type="STRING" id="991905.SL003B_3929"/>
<gene>
    <name evidence="2" type="ordered locus">SL003B_3929</name>
</gene>
<proteinExistence type="predicted"/>
<name>F2J5H9_POLGS</name>
<organism evidence="2 3">
    <name type="scientific">Polymorphum gilvum (strain LMG 25793 / CGMCC 1.9160 / SL003B-26A1)</name>
    <dbReference type="NCBI Taxonomy" id="991905"/>
    <lineage>
        <taxon>Bacteria</taxon>
        <taxon>Pseudomonadati</taxon>
        <taxon>Pseudomonadota</taxon>
        <taxon>Alphaproteobacteria</taxon>
        <taxon>Rhodobacterales</taxon>
        <taxon>Paracoccaceae</taxon>
        <taxon>Polymorphum</taxon>
    </lineage>
</organism>